<sequence>MLLRPYRAGLSASAVLLVVGAAAGLGVPALQGRIVDDVIAGAGLTRLGATVGLILLCGGCAALLVLWGGRILVRALQSALADLREQVVDAAVRLDPGLVETAGSGDVVSRVTGDVESVTGAVTEVLPRTTQAVVTLLVTAAGFAVLDPWLGLAALVALPVQLVAGRRFLRRSRPLYVRQQRMNADRGQALIESVTGAPTVRAHARETGRLGLIATRSLASVEIGRAVTKVRNVFNGGINVAEFLGLAAVLAVGFRQVDAGLLTVGAATTGALFFQRFFAPVSVLLAGIDDLQRAEVGLSRLVGVLRVPVRSAVPATDVPEGAVTLEGVCFSYPGTTRRVLDGVSLEVAPRSRVVLVGASGSGKSTVARLVAGSLRPDGGSVRIGGRTLLVTQEIHRFTGTVAENLRLVAPEASDEELLAATDAVGAAWVRTGGLDSDAVLDEAAVQQLALARVLLADPPVVVLDEATAHAGTDDRLDAAVDAVTCGRTSLIVAHRLSQAAGADLVVMLDAGRIVEAGPHEVLVAGGGRYARLWAAWRARAR</sequence>
<organism evidence="13 14">
    <name type="scientific">Corynebacterium variabile (strain DSM 44702 / CIP 107183 / JCM 12073 / NCIMB 30131)</name>
    <name type="common">Corynebacterium mooreparkense</name>
    <dbReference type="NCBI Taxonomy" id="858619"/>
    <lineage>
        <taxon>Bacteria</taxon>
        <taxon>Bacillati</taxon>
        <taxon>Actinomycetota</taxon>
        <taxon>Actinomycetes</taxon>
        <taxon>Mycobacteriales</taxon>
        <taxon>Corynebacteriaceae</taxon>
        <taxon>Corynebacterium</taxon>
    </lineage>
</organism>
<dbReference type="STRING" id="858619.CVAR_0228"/>
<evidence type="ECO:0000259" key="11">
    <source>
        <dbReference type="PROSITE" id="PS50893"/>
    </source>
</evidence>
<dbReference type="PANTHER" id="PTHR24221:SF654">
    <property type="entry name" value="ATP-BINDING CASSETTE SUB-FAMILY B MEMBER 6"/>
    <property type="match status" value="1"/>
</dbReference>
<keyword evidence="4" id="KW-0547">Nucleotide-binding</keyword>
<comment type="subcellular location">
    <subcellularLocation>
        <location evidence="1">Cell inner membrane</location>
        <topology evidence="1">Multi-pass membrane protein</topology>
    </subcellularLocation>
</comment>
<dbReference type="SUPFAM" id="SSF90123">
    <property type="entry name" value="ABC transporter transmembrane region"/>
    <property type="match status" value="1"/>
</dbReference>
<dbReference type="InterPro" id="IPR011527">
    <property type="entry name" value="ABC1_TM_dom"/>
</dbReference>
<dbReference type="SUPFAM" id="SSF52540">
    <property type="entry name" value="P-loop containing nucleoside triphosphate hydrolases"/>
    <property type="match status" value="1"/>
</dbReference>
<dbReference type="GO" id="GO:0140359">
    <property type="term" value="F:ABC-type transporter activity"/>
    <property type="evidence" value="ECO:0007669"/>
    <property type="project" value="InterPro"/>
</dbReference>
<feature type="transmembrane region" description="Helical" evidence="10">
    <location>
        <begin position="48"/>
        <end position="67"/>
    </location>
</feature>
<protein>
    <submittedName>
        <fullName evidence="13">Putative membrane protein</fullName>
    </submittedName>
</protein>
<comment type="similarity">
    <text evidence="9">Belongs to the ABC transporter superfamily. Siderophore-Fe(3+) uptake transporter (SIUT) (TC 3.A.1.21) family.</text>
</comment>
<dbReference type="GO" id="GO:0005524">
    <property type="term" value="F:ATP binding"/>
    <property type="evidence" value="ECO:0007669"/>
    <property type="project" value="UniProtKB-KW"/>
</dbReference>
<evidence type="ECO:0000313" key="13">
    <source>
        <dbReference type="EMBL" id="AEK35575.1"/>
    </source>
</evidence>
<evidence type="ECO:0000256" key="9">
    <source>
        <dbReference type="ARBA" id="ARBA00023455"/>
    </source>
</evidence>
<keyword evidence="2" id="KW-0997">Cell inner membrane</keyword>
<dbReference type="InterPro" id="IPR003593">
    <property type="entry name" value="AAA+_ATPase"/>
</dbReference>
<evidence type="ECO:0000256" key="1">
    <source>
        <dbReference type="ARBA" id="ARBA00004429"/>
    </source>
</evidence>
<keyword evidence="7 10" id="KW-1133">Transmembrane helix</keyword>
<dbReference type="HOGENOM" id="CLU_000604_84_9_11"/>
<keyword evidence="6" id="KW-1278">Translocase</keyword>
<feature type="domain" description="ABC transmembrane type-1" evidence="12">
    <location>
        <begin position="12"/>
        <end position="293"/>
    </location>
</feature>
<dbReference type="InterPro" id="IPR003439">
    <property type="entry name" value="ABC_transporter-like_ATP-bd"/>
</dbReference>
<reference evidence="13 14" key="1">
    <citation type="journal article" date="2011" name="BMC Genomics">
        <title>Complete genome sequence of Corynebacterium variabile DSM 44702 isolated from the surface of smear-ripened cheeses and insights into cheese ripening and flavor generation.</title>
        <authorList>
            <person name="Schroeder J."/>
            <person name="Maus I."/>
            <person name="Trost E."/>
            <person name="Tauch A."/>
        </authorList>
    </citation>
    <scope>NUCLEOTIDE SEQUENCE [LARGE SCALE GENOMIC DNA]</scope>
    <source>
        <strain evidence="14">DSM 44702 / JCM 12073 / NCIMB 30131</strain>
    </source>
</reference>
<dbReference type="AlphaFoldDB" id="G0HBW0"/>
<evidence type="ECO:0000256" key="4">
    <source>
        <dbReference type="ARBA" id="ARBA00022741"/>
    </source>
</evidence>
<dbReference type="PROSITE" id="PS50893">
    <property type="entry name" value="ABC_TRANSPORTER_2"/>
    <property type="match status" value="1"/>
</dbReference>
<name>G0HBW0_CORVD</name>
<dbReference type="PANTHER" id="PTHR24221">
    <property type="entry name" value="ATP-BINDING CASSETTE SUB-FAMILY B"/>
    <property type="match status" value="1"/>
</dbReference>
<evidence type="ECO:0000256" key="10">
    <source>
        <dbReference type="SAM" id="Phobius"/>
    </source>
</evidence>
<dbReference type="GO" id="GO:0016887">
    <property type="term" value="F:ATP hydrolysis activity"/>
    <property type="evidence" value="ECO:0007669"/>
    <property type="project" value="InterPro"/>
</dbReference>
<keyword evidence="3 10" id="KW-0812">Transmembrane</keyword>
<evidence type="ECO:0000256" key="7">
    <source>
        <dbReference type="ARBA" id="ARBA00022989"/>
    </source>
</evidence>
<proteinExistence type="inferred from homology"/>
<dbReference type="Gene3D" id="3.40.50.300">
    <property type="entry name" value="P-loop containing nucleotide triphosphate hydrolases"/>
    <property type="match status" value="1"/>
</dbReference>
<dbReference type="KEGG" id="cva:CVAR_0228"/>
<dbReference type="Pfam" id="PF00005">
    <property type="entry name" value="ABC_tran"/>
    <property type="match status" value="1"/>
</dbReference>
<accession>G0HBW0</accession>
<evidence type="ECO:0000256" key="6">
    <source>
        <dbReference type="ARBA" id="ARBA00022967"/>
    </source>
</evidence>
<dbReference type="InterPro" id="IPR036640">
    <property type="entry name" value="ABC1_TM_sf"/>
</dbReference>
<dbReference type="eggNOG" id="COG1132">
    <property type="taxonomic scope" value="Bacteria"/>
</dbReference>
<feature type="domain" description="ABC transporter" evidence="11">
    <location>
        <begin position="323"/>
        <end position="535"/>
    </location>
</feature>
<evidence type="ECO:0000259" key="12">
    <source>
        <dbReference type="PROSITE" id="PS50929"/>
    </source>
</evidence>
<dbReference type="InterPro" id="IPR027417">
    <property type="entry name" value="P-loop_NTPase"/>
</dbReference>
<keyword evidence="2" id="KW-1003">Cell membrane</keyword>
<evidence type="ECO:0000256" key="2">
    <source>
        <dbReference type="ARBA" id="ARBA00022519"/>
    </source>
</evidence>
<dbReference type="SMART" id="SM00382">
    <property type="entry name" value="AAA"/>
    <property type="match status" value="1"/>
</dbReference>
<evidence type="ECO:0000256" key="8">
    <source>
        <dbReference type="ARBA" id="ARBA00023136"/>
    </source>
</evidence>
<dbReference type="GO" id="GO:0005886">
    <property type="term" value="C:plasma membrane"/>
    <property type="evidence" value="ECO:0007669"/>
    <property type="project" value="UniProtKB-SubCell"/>
</dbReference>
<dbReference type="Pfam" id="PF00664">
    <property type="entry name" value="ABC_membrane"/>
    <property type="match status" value="1"/>
</dbReference>
<keyword evidence="5" id="KW-0067">ATP-binding</keyword>
<keyword evidence="8 10" id="KW-0472">Membrane</keyword>
<dbReference type="Proteomes" id="UP000006659">
    <property type="component" value="Chromosome"/>
</dbReference>
<evidence type="ECO:0000313" key="14">
    <source>
        <dbReference type="Proteomes" id="UP000006659"/>
    </source>
</evidence>
<dbReference type="GO" id="GO:0034040">
    <property type="term" value="F:ATPase-coupled lipid transmembrane transporter activity"/>
    <property type="evidence" value="ECO:0007669"/>
    <property type="project" value="TreeGrafter"/>
</dbReference>
<evidence type="ECO:0000256" key="5">
    <source>
        <dbReference type="ARBA" id="ARBA00022840"/>
    </source>
</evidence>
<dbReference type="Gene3D" id="1.20.1560.10">
    <property type="entry name" value="ABC transporter type 1, transmembrane domain"/>
    <property type="match status" value="1"/>
</dbReference>
<dbReference type="InterPro" id="IPR039421">
    <property type="entry name" value="Type_1_exporter"/>
</dbReference>
<dbReference type="EMBL" id="CP002917">
    <property type="protein sequence ID" value="AEK35575.1"/>
    <property type="molecule type" value="Genomic_DNA"/>
</dbReference>
<evidence type="ECO:0000256" key="3">
    <source>
        <dbReference type="ARBA" id="ARBA00022692"/>
    </source>
</evidence>
<dbReference type="PROSITE" id="PS50929">
    <property type="entry name" value="ABC_TM1F"/>
    <property type="match status" value="1"/>
</dbReference>
<dbReference type="CDD" id="cd07346">
    <property type="entry name" value="ABC_6TM_exporters"/>
    <property type="match status" value="1"/>
</dbReference>
<gene>
    <name evidence="13" type="ordered locus">CVAR_0228</name>
</gene>